<dbReference type="Pfam" id="PF07833">
    <property type="entry name" value="Cu_amine_oxidN1"/>
    <property type="match status" value="1"/>
</dbReference>
<comment type="caution">
    <text evidence="2">The sequence shown here is derived from an EMBL/GenBank/DDBJ whole genome shotgun (WGS) entry which is preliminary data.</text>
</comment>
<protein>
    <recommendedName>
        <fullName evidence="1">Copper amine oxidase-like N-terminal domain-containing protein</fullName>
    </recommendedName>
</protein>
<reference evidence="2" key="1">
    <citation type="submission" date="2019-08" db="EMBL/GenBank/DDBJ databases">
        <authorList>
            <person name="Kucharzyk K."/>
            <person name="Murdoch R.W."/>
            <person name="Higgins S."/>
            <person name="Loffler F."/>
        </authorList>
    </citation>
    <scope>NUCLEOTIDE SEQUENCE</scope>
</reference>
<name>A0A645GJB3_9ZZZZ</name>
<dbReference type="InterPro" id="IPR036582">
    <property type="entry name" value="Mao_N_sf"/>
</dbReference>
<accession>A0A645GJB3</accession>
<sequence>MKGKKLLIEVLIIVVLSTSFVFAGSVNGQYNGFPVVKVNVNGKALSLDVPGIAMQSKTLLPVRAVAENLNAIVIWNESTMTANLIQPEVDLLFVNDVEENDDGTWNLINPFGYVDKGKQDYILLYYEITNISKQTSVFKVVVHDTDGKIIAEETDSAKIVDQSGIYGILPFENITFDKAGAYTFEFQMLYDNKFQTVAKKTLFAE</sequence>
<organism evidence="2">
    <name type="scientific">bioreactor metagenome</name>
    <dbReference type="NCBI Taxonomy" id="1076179"/>
    <lineage>
        <taxon>unclassified sequences</taxon>
        <taxon>metagenomes</taxon>
        <taxon>ecological metagenomes</taxon>
    </lineage>
</organism>
<evidence type="ECO:0000313" key="2">
    <source>
        <dbReference type="EMBL" id="MPN25982.1"/>
    </source>
</evidence>
<dbReference type="SUPFAM" id="SSF55383">
    <property type="entry name" value="Copper amine oxidase, domain N"/>
    <property type="match status" value="1"/>
</dbReference>
<dbReference type="AlphaFoldDB" id="A0A645GJB3"/>
<gene>
    <name evidence="2" type="ORF">SDC9_173404</name>
</gene>
<proteinExistence type="predicted"/>
<dbReference type="InterPro" id="IPR012854">
    <property type="entry name" value="Cu_amine_oxidase-like_N"/>
</dbReference>
<evidence type="ECO:0000259" key="1">
    <source>
        <dbReference type="Pfam" id="PF07833"/>
    </source>
</evidence>
<dbReference type="EMBL" id="VSSQ01075362">
    <property type="protein sequence ID" value="MPN25982.1"/>
    <property type="molecule type" value="Genomic_DNA"/>
</dbReference>
<feature type="domain" description="Copper amine oxidase-like N-terminal" evidence="1">
    <location>
        <begin position="40"/>
        <end position="84"/>
    </location>
</feature>